<protein>
    <recommendedName>
        <fullName evidence="3">HNH endonuclease</fullName>
    </recommendedName>
</protein>
<dbReference type="AlphaFoldDB" id="C4IH05"/>
<evidence type="ECO:0000313" key="2">
    <source>
        <dbReference type="Proteomes" id="UP000003081"/>
    </source>
</evidence>
<gene>
    <name evidence="1" type="ORF">CLP_2699</name>
</gene>
<keyword evidence="2" id="KW-1185">Reference proteome</keyword>
<name>C4IH05_CLOBU</name>
<sequence length="150" mass="17838">MKTSCSKCGIVEKPHVCPHSKRKADRSRKDNKVYESKSYRSLRQIVLRDYKHMCLWSLYVNGKVQKATDTHHIIEILEDESKATDYNNLIPLTRYNHRRVVENLYKINKKETQKLLRDMLKDFKRYDFTLGKYAERAKQIEKNFKGTPGV</sequence>
<evidence type="ECO:0000313" key="1">
    <source>
        <dbReference type="EMBL" id="EEP52933.1"/>
    </source>
</evidence>
<reference evidence="1 2" key="1">
    <citation type="submission" date="2009-08" db="EMBL/GenBank/DDBJ databases">
        <authorList>
            <person name="Shrivastava S."/>
            <person name="Brinkac L.B."/>
            <person name="Brown J.L."/>
            <person name="Bruce D.B."/>
            <person name="Detter C."/>
            <person name="Green L.D."/>
            <person name="Munk C.A."/>
            <person name="Rogers Y.C."/>
            <person name="Tapia R."/>
            <person name="Sims D.R."/>
            <person name="Smith L.A."/>
            <person name="Smith T.J."/>
            <person name="Sutton G."/>
            <person name="Brettin T."/>
        </authorList>
    </citation>
    <scope>NUCLEOTIDE SEQUENCE [LARGE SCALE GENOMIC DNA]</scope>
    <source>
        <strain evidence="2">E4 str. BoNT E BL5262</strain>
    </source>
</reference>
<accession>C4IH05</accession>
<organism evidence="1 2">
    <name type="scientific">Clostridium butyricum E4 str. BoNT E BL5262</name>
    <dbReference type="NCBI Taxonomy" id="632245"/>
    <lineage>
        <taxon>Bacteria</taxon>
        <taxon>Bacillati</taxon>
        <taxon>Bacillota</taxon>
        <taxon>Clostridia</taxon>
        <taxon>Eubacteriales</taxon>
        <taxon>Clostridiaceae</taxon>
        <taxon>Clostridium</taxon>
    </lineage>
</organism>
<dbReference type="Proteomes" id="UP000003081">
    <property type="component" value="Unassembled WGS sequence"/>
</dbReference>
<dbReference type="RefSeq" id="WP_003414234.1">
    <property type="nucleotide sequence ID" value="NZ_ACOM01000005.1"/>
</dbReference>
<dbReference type="EMBL" id="ACOM01000005">
    <property type="protein sequence ID" value="EEP52933.1"/>
    <property type="molecule type" value="Genomic_DNA"/>
</dbReference>
<dbReference type="eggNOG" id="ENOG5030JFF">
    <property type="taxonomic scope" value="Bacteria"/>
</dbReference>
<comment type="caution">
    <text evidence="1">The sequence shown here is derived from an EMBL/GenBank/DDBJ whole genome shotgun (WGS) entry which is preliminary data.</text>
</comment>
<dbReference type="HOGENOM" id="CLU_108879_1_0_9"/>
<evidence type="ECO:0008006" key="3">
    <source>
        <dbReference type="Google" id="ProtNLM"/>
    </source>
</evidence>
<proteinExistence type="predicted"/>